<protein>
    <submittedName>
        <fullName evidence="6">CvpA family protein</fullName>
    </submittedName>
</protein>
<feature type="transmembrane region" description="Helical" evidence="5">
    <location>
        <begin position="114"/>
        <end position="138"/>
    </location>
</feature>
<keyword evidence="2 5" id="KW-0812">Transmembrane</keyword>
<dbReference type="InterPro" id="IPR003825">
    <property type="entry name" value="Colicin-V_CvpA"/>
</dbReference>
<keyword evidence="4 5" id="KW-0472">Membrane</keyword>
<evidence type="ECO:0000313" key="6">
    <source>
        <dbReference type="EMBL" id="MDD7969081.1"/>
    </source>
</evidence>
<name>A0ABT5T285_9PSEU</name>
<evidence type="ECO:0000313" key="7">
    <source>
        <dbReference type="Proteomes" id="UP001300763"/>
    </source>
</evidence>
<evidence type="ECO:0000256" key="3">
    <source>
        <dbReference type="ARBA" id="ARBA00022989"/>
    </source>
</evidence>
<gene>
    <name evidence="6" type="ORF">PGB27_27375</name>
</gene>
<feature type="transmembrane region" description="Helical" evidence="5">
    <location>
        <begin position="28"/>
        <end position="49"/>
    </location>
</feature>
<comment type="caution">
    <text evidence="6">The sequence shown here is derived from an EMBL/GenBank/DDBJ whole genome shotgun (WGS) entry which is preliminary data.</text>
</comment>
<feature type="transmembrane region" description="Helical" evidence="5">
    <location>
        <begin position="61"/>
        <end position="80"/>
    </location>
</feature>
<proteinExistence type="predicted"/>
<dbReference type="RefSeq" id="WP_274203609.1">
    <property type="nucleotide sequence ID" value="NZ_JAQZAO010000018.1"/>
</dbReference>
<evidence type="ECO:0000256" key="4">
    <source>
        <dbReference type="ARBA" id="ARBA00023136"/>
    </source>
</evidence>
<comment type="subcellular location">
    <subcellularLocation>
        <location evidence="1">Membrane</location>
        <topology evidence="1">Multi-pass membrane protein</topology>
    </subcellularLocation>
</comment>
<keyword evidence="3 5" id="KW-1133">Transmembrane helix</keyword>
<dbReference type="EMBL" id="JAQZAO010000018">
    <property type="protein sequence ID" value="MDD7969081.1"/>
    <property type="molecule type" value="Genomic_DNA"/>
</dbReference>
<feature type="transmembrane region" description="Helical" evidence="5">
    <location>
        <begin position="6"/>
        <end position="21"/>
    </location>
</feature>
<organism evidence="6 7">
    <name type="scientific">Actinomycetospora lemnae</name>
    <dbReference type="NCBI Taxonomy" id="3019891"/>
    <lineage>
        <taxon>Bacteria</taxon>
        <taxon>Bacillati</taxon>
        <taxon>Actinomycetota</taxon>
        <taxon>Actinomycetes</taxon>
        <taxon>Pseudonocardiales</taxon>
        <taxon>Pseudonocardiaceae</taxon>
        <taxon>Actinomycetospora</taxon>
    </lineage>
</organism>
<reference evidence="6 7" key="1">
    <citation type="submission" date="2023-02" db="EMBL/GenBank/DDBJ databases">
        <title>Genome sequencing required for Actinomycetospora new species description.</title>
        <authorList>
            <person name="Saimee Y."/>
            <person name="Duangmal K."/>
        </authorList>
    </citation>
    <scope>NUCLEOTIDE SEQUENCE [LARGE SCALE GENOMIC DNA]</scope>
    <source>
        <strain evidence="6 7">DW7H6</strain>
    </source>
</reference>
<sequence length="180" mass="17764">MTVVDVVVLLVVAIAALRGWRRGGTGLVLRAAGAVVGVLVAGALARWLVPMLLAPDDGISRGAVFLGAALVGALVGWGLGRRLGEVVARRSGHGLRGHGSSPAPVRRPGLPDRVLGVAAHGALALMVLVLAAGVVGAIGPAGLGDAARDSALLGAAAEHLPDPLILLPAEAPTLADGSAR</sequence>
<evidence type="ECO:0000256" key="1">
    <source>
        <dbReference type="ARBA" id="ARBA00004141"/>
    </source>
</evidence>
<keyword evidence="7" id="KW-1185">Reference proteome</keyword>
<dbReference type="Proteomes" id="UP001300763">
    <property type="component" value="Unassembled WGS sequence"/>
</dbReference>
<accession>A0ABT5T285</accession>
<evidence type="ECO:0000256" key="2">
    <source>
        <dbReference type="ARBA" id="ARBA00022692"/>
    </source>
</evidence>
<dbReference type="Pfam" id="PF02674">
    <property type="entry name" value="Colicin_V"/>
    <property type="match status" value="1"/>
</dbReference>
<evidence type="ECO:0000256" key="5">
    <source>
        <dbReference type="SAM" id="Phobius"/>
    </source>
</evidence>